<reference evidence="1 2" key="1">
    <citation type="submission" date="2017-05" db="EMBL/GenBank/DDBJ databases">
        <authorList>
            <person name="Varghese N."/>
            <person name="Submissions S."/>
        </authorList>
    </citation>
    <scope>NUCLEOTIDE SEQUENCE [LARGE SCALE GENOMIC DNA]</scope>
    <source>
        <strain evidence="1 2">DSM 29734</strain>
    </source>
</reference>
<evidence type="ECO:0000313" key="2">
    <source>
        <dbReference type="Proteomes" id="UP001157961"/>
    </source>
</evidence>
<name>A0ABY1NCM0_9RHOB</name>
<protein>
    <submittedName>
        <fullName evidence="1">Uncharacterized protein</fullName>
    </submittedName>
</protein>
<organism evidence="1 2">
    <name type="scientific">Shimia sagamensis</name>
    <dbReference type="NCBI Taxonomy" id="1566352"/>
    <lineage>
        <taxon>Bacteria</taxon>
        <taxon>Pseudomonadati</taxon>
        <taxon>Pseudomonadota</taxon>
        <taxon>Alphaproteobacteria</taxon>
        <taxon>Rhodobacterales</taxon>
        <taxon>Roseobacteraceae</taxon>
    </lineage>
</organism>
<proteinExistence type="predicted"/>
<evidence type="ECO:0000313" key="1">
    <source>
        <dbReference type="EMBL" id="SMP04431.1"/>
    </source>
</evidence>
<gene>
    <name evidence="1" type="ORF">SAMN06265373_101444</name>
</gene>
<keyword evidence="2" id="KW-1185">Reference proteome</keyword>
<sequence length="32" mass="3671">MSDMLATLFSLRRHCDPPLRTGVYIATHAYSF</sequence>
<comment type="caution">
    <text evidence="1">The sequence shown here is derived from an EMBL/GenBank/DDBJ whole genome shotgun (WGS) entry which is preliminary data.</text>
</comment>
<dbReference type="EMBL" id="FXTY01000001">
    <property type="protein sequence ID" value="SMP04431.1"/>
    <property type="molecule type" value="Genomic_DNA"/>
</dbReference>
<accession>A0ABY1NCM0</accession>
<dbReference type="Proteomes" id="UP001157961">
    <property type="component" value="Unassembled WGS sequence"/>
</dbReference>